<evidence type="ECO:0000256" key="1">
    <source>
        <dbReference type="SAM" id="MobiDB-lite"/>
    </source>
</evidence>
<keyword evidence="2" id="KW-0812">Transmembrane</keyword>
<feature type="compositionally biased region" description="Basic and acidic residues" evidence="1">
    <location>
        <begin position="555"/>
        <end position="565"/>
    </location>
</feature>
<feature type="domain" description="PDZ" evidence="3">
    <location>
        <begin position="1633"/>
        <end position="1714"/>
    </location>
</feature>
<evidence type="ECO:0000313" key="4">
    <source>
        <dbReference type="EMBL" id="XDQ07606.1"/>
    </source>
</evidence>
<dbReference type="Pfam" id="PF13180">
    <property type="entry name" value="PDZ_2"/>
    <property type="match status" value="1"/>
</dbReference>
<dbReference type="InterPro" id="IPR036628">
    <property type="entry name" value="Clp_N_dom_sf"/>
</dbReference>
<evidence type="ECO:0000256" key="2">
    <source>
        <dbReference type="SAM" id="Phobius"/>
    </source>
</evidence>
<dbReference type="Gene3D" id="1.10.1780.10">
    <property type="entry name" value="Clp, N-terminal domain"/>
    <property type="match status" value="1"/>
</dbReference>
<feature type="transmembrane region" description="Helical" evidence="2">
    <location>
        <begin position="5"/>
        <end position="23"/>
    </location>
</feature>
<dbReference type="EMBL" id="CP163431">
    <property type="protein sequence ID" value="XDQ07606.1"/>
    <property type="molecule type" value="Genomic_DNA"/>
</dbReference>
<dbReference type="SMART" id="SM00228">
    <property type="entry name" value="PDZ"/>
    <property type="match status" value="1"/>
</dbReference>
<keyword evidence="2" id="KW-0472">Membrane</keyword>
<feature type="transmembrane region" description="Helical" evidence="2">
    <location>
        <begin position="1375"/>
        <end position="1394"/>
    </location>
</feature>
<gene>
    <name evidence="4" type="ORF">AB5J58_48840</name>
</gene>
<organism evidence="4">
    <name type="scientific">Streptomyces sp. R08</name>
    <dbReference type="NCBI Taxonomy" id="3238624"/>
    <lineage>
        <taxon>Bacteria</taxon>
        <taxon>Bacillati</taxon>
        <taxon>Actinomycetota</taxon>
        <taxon>Actinomycetes</taxon>
        <taxon>Kitasatosporales</taxon>
        <taxon>Streptomycetaceae</taxon>
        <taxon>Streptomyces</taxon>
    </lineage>
</organism>
<accession>A0AB39MMM4</accession>
<dbReference type="InterPro" id="IPR036034">
    <property type="entry name" value="PDZ_sf"/>
</dbReference>
<dbReference type="SUPFAM" id="SSF50156">
    <property type="entry name" value="PDZ domain-like"/>
    <property type="match status" value="1"/>
</dbReference>
<keyword evidence="2" id="KW-1133">Transmembrane helix</keyword>
<feature type="transmembrane region" description="Helical" evidence="2">
    <location>
        <begin position="1348"/>
        <end position="1368"/>
    </location>
</feature>
<sequence length="1728" mass="183368">MRHWGLDIGVLTAAAAAGIWWASGPGGLDLGLADDDSADNATRTLLAHHVTRYYPTFLGLLLCILLLRVGRRNTDGRRTNLPGAVYASLTAGQVLVIAALPATDALFVPGSAVQRLVPCLAGALLACAARLAMYGSLRRHAATDAGFLPPSGVLWRPRTHRAVRRCTALALGTQAAADKARASFEAAREAFARHGSSSGLTWCLAAEVDYHLHVNALDHAEKLLEGAVAETPQGQPVPLDPAVVAAQALFLQAVGDGREALARFTAAADALRAAGRRIPARLSTLQAAARALDTDHQQSGGVEPDDGAGIMQFTRLVWFRQPSLVLRYLLERTRKLARTDPEAALRVVDRMIRLGGHLSQPFYFSDLTAEESSHLVRARAQCYELSAEINAGLRRGDDAVHGYLEAARLYGGRRYRAPQGVALVRAALAALATAPRSAGRESQQLDLLLRGLRMLEYDRGLLRAQRYRFALVGDRDRLYSDVFAGLSADVRKEKRRAAEIALWLMESLHRSATSATIRRGLDTASAPELRRLRSRYEQLEAGSLQQADGVAEAPGEARSDKERGHLGAGAGSGRDWARLREDIAAEFSERLADALVPEPVDLSDIAGRLAGRLALYYRCERGHDGWCVTTVALLPDGPHLYRSTLPIPRPGDHDDSFRLNPALLLDQLHGGDEAAVARIHRTTVLHAQVWETLAHALLPQPFQAHLQSAATGARPTSVVIIPDGPLSAVPFAGLPLNDGATFAERAVAVFMPNLDMLAQHAGPQPGVSDPTRILVNIGQPGFADAFARARAEDTRTGRLVVAPTANREEFVSGLSSLQRDDVALVFNHGLLSTATVDQHVQMNDGRILSTTTAWNLAWPRTVILGSCWSSNLALSTSQEPLAMATACLLGGAEHVLGAQAPAYTKQTGQLLAEVTVSTAHGDHPALALREAALTLRAAGHVRPLPADWANLVVWTTQPPAAGAGEHLDARRWWTARGLAVERATALFGSEPVPPTGELVRALPTTDPERDGITTSTTLRSALKWARSTYGDVPFTSMEFLTAVLATDTDDWAAFLRSAGLGSPPEPSAADDGNSSEGTSLTWRDGATAALNVPLAQAMRIGQRFHFARGDTKLEPSHLVYGLIEHQANAVAKWLTSGSASTPARLRDLLAEQIFPRSVPASESLPQLPKGPTAAYEPVPVGLFRVRRGLTIDGDLQRVAEEGIARSDGGVLTTLTFVRAALRHDASLAKDLGIPAGADPLPGPTDGREPAGRSGRGLLLSADLTITASANLIRATELAQRLCLHQGTERLMTRHLVAALFAVEESEGARLLRDSSSPSTIASYSDAVRVLFPTAPVEDPLGKAPREDIVFGPVLDILAMLAMGLGLGLRWCALKAGRFALGFCILLVPGITAALHSTGTAHANADLLSQQASTIEGTVHTPDGSGHPAVLVGPLSAFYHPPVVKGLANAAKGALRDKTPDSLDDWYVFGIPADRSGALHSGTVMLNYKGRTTKASLHCDGIDSVFFCLAEARLKGAGSPGGFRWQNATISLSPHHPTAAALVLQRSGPQLAVDAATVRLRKVPAQYADSGLLTVTDDNGYPVTGLEPIVLNGKSHLLPLLGFAQTAPARTRANVVPYNLLAAYATGLAEDRAGSVPGAVAAAEVTVTQHAMAAGPSVLTLDPTIGGPADVSGVHPDDVVVSVDGRAVTSASAFAAVVRSHEPGDMLPLTISRSGRLVRLNVRLGYLTV</sequence>
<proteinExistence type="predicted"/>
<evidence type="ECO:0000259" key="3">
    <source>
        <dbReference type="SMART" id="SM00228"/>
    </source>
</evidence>
<feature type="transmembrane region" description="Helical" evidence="2">
    <location>
        <begin position="81"/>
        <end position="100"/>
    </location>
</feature>
<feature type="transmembrane region" description="Helical" evidence="2">
    <location>
        <begin position="53"/>
        <end position="69"/>
    </location>
</feature>
<dbReference type="InterPro" id="IPR024983">
    <property type="entry name" value="CHAT_dom"/>
</dbReference>
<name>A0AB39MMM4_9ACTN</name>
<dbReference type="RefSeq" id="WP_369192377.1">
    <property type="nucleotide sequence ID" value="NZ_CP163431.1"/>
</dbReference>
<dbReference type="InterPro" id="IPR001478">
    <property type="entry name" value="PDZ"/>
</dbReference>
<dbReference type="Pfam" id="PF12770">
    <property type="entry name" value="CHAT"/>
    <property type="match status" value="1"/>
</dbReference>
<reference evidence="4" key="1">
    <citation type="submission" date="2024-07" db="EMBL/GenBank/DDBJ databases">
        <authorList>
            <person name="Yu S.T."/>
        </authorList>
    </citation>
    <scope>NUCLEOTIDE SEQUENCE</scope>
    <source>
        <strain evidence="4">R08</strain>
    </source>
</reference>
<dbReference type="Gene3D" id="2.30.42.10">
    <property type="match status" value="1"/>
</dbReference>
<feature type="region of interest" description="Disordered" evidence="1">
    <location>
        <begin position="1056"/>
        <end position="1080"/>
    </location>
</feature>
<feature type="region of interest" description="Disordered" evidence="1">
    <location>
        <begin position="543"/>
        <end position="573"/>
    </location>
</feature>
<protein>
    <submittedName>
        <fullName evidence="4">CHAT domain-containing protein</fullName>
    </submittedName>
</protein>
<feature type="region of interest" description="Disordered" evidence="1">
    <location>
        <begin position="1233"/>
        <end position="1253"/>
    </location>
</feature>